<name>A0A2J6TI59_9HELO</name>
<dbReference type="Gene3D" id="3.30.710.10">
    <property type="entry name" value="Potassium Channel Kv1.1, Chain A"/>
    <property type="match status" value="1"/>
</dbReference>
<dbReference type="RefSeq" id="XP_024739610.1">
    <property type="nucleotide sequence ID" value="XM_024886625.1"/>
</dbReference>
<evidence type="ECO:0000256" key="1">
    <source>
        <dbReference type="SAM" id="MobiDB-lite"/>
    </source>
</evidence>
<reference evidence="3 4" key="1">
    <citation type="submission" date="2016-04" db="EMBL/GenBank/DDBJ databases">
        <title>A degradative enzymes factory behind the ericoid mycorrhizal symbiosis.</title>
        <authorList>
            <consortium name="DOE Joint Genome Institute"/>
            <person name="Martino E."/>
            <person name="Morin E."/>
            <person name="Grelet G."/>
            <person name="Kuo A."/>
            <person name="Kohler A."/>
            <person name="Daghino S."/>
            <person name="Barry K."/>
            <person name="Choi C."/>
            <person name="Cichocki N."/>
            <person name="Clum A."/>
            <person name="Copeland A."/>
            <person name="Hainaut M."/>
            <person name="Haridas S."/>
            <person name="Labutti K."/>
            <person name="Lindquist E."/>
            <person name="Lipzen A."/>
            <person name="Khouja H.-R."/>
            <person name="Murat C."/>
            <person name="Ohm R."/>
            <person name="Olson A."/>
            <person name="Spatafora J."/>
            <person name="Veneault-Fourrey C."/>
            <person name="Henrissat B."/>
            <person name="Grigoriev I."/>
            <person name="Martin F."/>
            <person name="Perotto S."/>
        </authorList>
    </citation>
    <scope>NUCLEOTIDE SEQUENCE [LARGE SCALE GENOMIC DNA]</scope>
    <source>
        <strain evidence="3 4">E</strain>
    </source>
</reference>
<feature type="compositionally biased region" description="Low complexity" evidence="1">
    <location>
        <begin position="383"/>
        <end position="403"/>
    </location>
</feature>
<dbReference type="CDD" id="cd18186">
    <property type="entry name" value="BTB_POZ_ZBTB_KLHL-like"/>
    <property type="match status" value="1"/>
</dbReference>
<protein>
    <recommendedName>
        <fullName evidence="2">BTB domain-containing protein</fullName>
    </recommendedName>
</protein>
<feature type="region of interest" description="Disordered" evidence="1">
    <location>
        <begin position="377"/>
        <end position="403"/>
    </location>
</feature>
<dbReference type="AlphaFoldDB" id="A0A2J6TI59"/>
<dbReference type="Proteomes" id="UP000235371">
    <property type="component" value="Unassembled WGS sequence"/>
</dbReference>
<evidence type="ECO:0000313" key="3">
    <source>
        <dbReference type="EMBL" id="PMD62706.1"/>
    </source>
</evidence>
<dbReference type="SUPFAM" id="SSF54695">
    <property type="entry name" value="POZ domain"/>
    <property type="match status" value="1"/>
</dbReference>
<evidence type="ECO:0000259" key="2">
    <source>
        <dbReference type="PROSITE" id="PS50097"/>
    </source>
</evidence>
<dbReference type="PANTHER" id="PTHR47843">
    <property type="entry name" value="BTB DOMAIN-CONTAINING PROTEIN-RELATED"/>
    <property type="match status" value="1"/>
</dbReference>
<evidence type="ECO:0000313" key="4">
    <source>
        <dbReference type="Proteomes" id="UP000235371"/>
    </source>
</evidence>
<dbReference type="InterPro" id="IPR000210">
    <property type="entry name" value="BTB/POZ_dom"/>
</dbReference>
<feature type="compositionally biased region" description="Basic and acidic residues" evidence="1">
    <location>
        <begin position="148"/>
        <end position="157"/>
    </location>
</feature>
<feature type="compositionally biased region" description="Polar residues" evidence="1">
    <location>
        <begin position="230"/>
        <end position="258"/>
    </location>
</feature>
<feature type="region of interest" description="Disordered" evidence="1">
    <location>
        <begin position="135"/>
        <end position="157"/>
    </location>
</feature>
<dbReference type="InParanoid" id="A0A2J6TI59"/>
<feature type="compositionally biased region" description="Polar residues" evidence="1">
    <location>
        <begin position="553"/>
        <end position="583"/>
    </location>
</feature>
<proteinExistence type="predicted"/>
<accession>A0A2J6TI59</accession>
<feature type="region of interest" description="Disordered" evidence="1">
    <location>
        <begin position="535"/>
        <end position="591"/>
    </location>
</feature>
<feature type="region of interest" description="Disordered" evidence="1">
    <location>
        <begin position="230"/>
        <end position="261"/>
    </location>
</feature>
<dbReference type="PROSITE" id="PS50097">
    <property type="entry name" value="BTB"/>
    <property type="match status" value="1"/>
</dbReference>
<sequence>MAEPLPSPPLTMEVSNTVDIETTSPQTQQLDVSTEAGLDMTSPSLLIDESSIPPGEIVFSGTQKLIASVEGTPGTATLCSTIDGSNMVPSDMITPPTLELVRSTECITAMDQSSVNTDTPTPVCDLVNNSSPELQAQSGLVEPSSDMDSSHTADRSNELSKLVEATLVEIPELPFGPFSVESDPDAVSPSEPVDASEILSEAIELMISQDDVNTSFLNAGNAMITSELTQKTSAESPELGSSTHLESTPTSPASNKNTGYEPLESSLTEFIKLNLSLKKSSPKLEVCGVSNRLEAIETNSGERSRRNPFAVDASLKNRLPLSIDDLTVVADPFDTGSSSQGVQEHAYTAQATPGLNDSPFSTDGSNQTLECVNTGSQEISELTSSSYGPPETTSPSSSPDSFTVLPSTLELSLPEIQDTAFSEETPVMHTHPFSSADSHNNVPESVDTSSIEMSDFIVSVESNSDTAFPPATSGFSSGIPGNFDRSQSEMEDQTVSEAASAMNSPTYSVDGMDVGFQFDETNATNMLNLDHPASASLDAESSDEDATTKPKCSRSTGSEIRNTSSSDDTMSGPSVSIKETATGTPRRLQPGWGSPMFGTLYGASWVRERPQVLDAGSDFDDRNLAKMSEHVTSGDAAANMAQPYAYEISTTVSESVQMSSPEIKLEPLSADTIPYMNTLLSAIGGPSAKSKSPEKPAAEWLEAAGAMATPVDTDTSTMIERSIERMPFDMQPVPVSITQDAGSRYMCPEDTGNSPRKRVHFKIEDGEEDQQPPAKKLRQNFVTVWDVPQTKTRDDLEKSPEDIETGVLDVQKVCSPTEASQDMISPPSTPSDTNMTFQKIETGDFEAWEVPPSAEMPPQLSMDSKHPDLEKSLTTAPSSIDITQSKSNKNIANETIELRIGPKNKCVLVHKYILAKSPFFELLSRQYPNHKESPQAYHFPDFDTYALATIIHWLYHRNIQSIAEDYKADSIFNTTHMVKVYCLCSKLRLRSLQNLAIELLGHGYLKNNSAPTIEEIAITYSQIEQWSALRIYMATWACCREHAPLQKYMMAGPWDRDQFKHLCKKHPDLPKDMDNLYANTATGSLISLNPRFHEICCYHDHPPGERCGVSGKTFDCF</sequence>
<dbReference type="OrthoDB" id="3530927at2759"/>
<gene>
    <name evidence="3" type="ORF">K444DRAFT_661793</name>
</gene>
<dbReference type="GeneID" id="36594702"/>
<dbReference type="InterPro" id="IPR011333">
    <property type="entry name" value="SKP1/BTB/POZ_sf"/>
</dbReference>
<keyword evidence="4" id="KW-1185">Reference proteome</keyword>
<organism evidence="3 4">
    <name type="scientific">Hyaloscypha bicolor E</name>
    <dbReference type="NCBI Taxonomy" id="1095630"/>
    <lineage>
        <taxon>Eukaryota</taxon>
        <taxon>Fungi</taxon>
        <taxon>Dikarya</taxon>
        <taxon>Ascomycota</taxon>
        <taxon>Pezizomycotina</taxon>
        <taxon>Leotiomycetes</taxon>
        <taxon>Helotiales</taxon>
        <taxon>Hyaloscyphaceae</taxon>
        <taxon>Hyaloscypha</taxon>
        <taxon>Hyaloscypha bicolor</taxon>
    </lineage>
</organism>
<dbReference type="EMBL" id="KZ613783">
    <property type="protein sequence ID" value="PMD62706.1"/>
    <property type="molecule type" value="Genomic_DNA"/>
</dbReference>
<feature type="domain" description="BTB" evidence="2">
    <location>
        <begin position="894"/>
        <end position="963"/>
    </location>
</feature>